<dbReference type="Pfam" id="PF14824">
    <property type="entry name" value="Sirohm_synth_M"/>
    <property type="match status" value="1"/>
</dbReference>
<keyword evidence="4" id="KW-0520">NAD</keyword>
<reference evidence="9" key="1">
    <citation type="submission" date="2016-06" db="EMBL/GenBank/DDBJ databases">
        <authorList>
            <person name="Nascimento L."/>
            <person name="Pereira R.V."/>
            <person name="Martins L.F."/>
            <person name="Quaggio R.B."/>
            <person name="Silva A.M."/>
            <person name="Setubal J.C."/>
        </authorList>
    </citation>
    <scope>NUCLEOTIDE SEQUENCE [LARGE SCALE GENOMIC DNA]</scope>
</reference>
<evidence type="ECO:0000259" key="7">
    <source>
        <dbReference type="Pfam" id="PF14824"/>
    </source>
</evidence>
<evidence type="ECO:0000313" key="8">
    <source>
        <dbReference type="EMBL" id="OUM85709.1"/>
    </source>
</evidence>
<organism evidence="8 9">
    <name type="scientific">Bacillus thermozeamaize</name>
    <dbReference type="NCBI Taxonomy" id="230954"/>
    <lineage>
        <taxon>Bacteria</taxon>
        <taxon>Bacillati</taxon>
        <taxon>Bacillota</taxon>
        <taxon>Bacilli</taxon>
        <taxon>Bacillales</taxon>
        <taxon>Bacillaceae</taxon>
        <taxon>Bacillus</taxon>
    </lineage>
</organism>
<dbReference type="InterPro" id="IPR028281">
    <property type="entry name" value="Sirohaem_synthase_central"/>
</dbReference>
<dbReference type="InterPro" id="IPR042518">
    <property type="entry name" value="SirC_C"/>
</dbReference>
<evidence type="ECO:0000256" key="4">
    <source>
        <dbReference type="ARBA" id="ARBA00023027"/>
    </source>
</evidence>
<dbReference type="PANTHER" id="PTHR35330">
    <property type="entry name" value="SIROHEME BIOSYNTHESIS PROTEIN MET8"/>
    <property type="match status" value="1"/>
</dbReference>
<dbReference type="Pfam" id="PF13241">
    <property type="entry name" value="NAD_binding_7"/>
    <property type="match status" value="1"/>
</dbReference>
<dbReference type="SUPFAM" id="SSF75615">
    <property type="entry name" value="Siroheme synthase middle domains-like"/>
    <property type="match status" value="1"/>
</dbReference>
<dbReference type="EC" id="1.3.1.76" evidence="2"/>
<dbReference type="InterPro" id="IPR036291">
    <property type="entry name" value="NAD(P)-bd_dom_sf"/>
</dbReference>
<dbReference type="SUPFAM" id="SSF51735">
    <property type="entry name" value="NAD(P)-binding Rossmann-fold domains"/>
    <property type="match status" value="1"/>
</dbReference>
<dbReference type="GO" id="GO:0004325">
    <property type="term" value="F:ferrochelatase activity"/>
    <property type="evidence" value="ECO:0007669"/>
    <property type="project" value="InterPro"/>
</dbReference>
<keyword evidence="5" id="KW-0627">Porphyrin biosynthesis</keyword>
<dbReference type="Gene3D" id="1.10.8.610">
    <property type="entry name" value="SirC, precorrin-2 dehydrogenase, C-terminal helical domain-like"/>
    <property type="match status" value="1"/>
</dbReference>
<proteinExistence type="predicted"/>
<dbReference type="PANTHER" id="PTHR35330:SF1">
    <property type="entry name" value="SIROHEME BIOSYNTHESIS PROTEIN MET8"/>
    <property type="match status" value="1"/>
</dbReference>
<evidence type="ECO:0000256" key="3">
    <source>
        <dbReference type="ARBA" id="ARBA00023002"/>
    </source>
</evidence>
<evidence type="ECO:0000256" key="2">
    <source>
        <dbReference type="ARBA" id="ARBA00012400"/>
    </source>
</evidence>
<gene>
    <name evidence="8" type="ORF">BAA01_09230</name>
</gene>
<feature type="domain" description="Siroheme synthase central" evidence="7">
    <location>
        <begin position="113"/>
        <end position="140"/>
    </location>
</feature>
<dbReference type="InterPro" id="IPR006367">
    <property type="entry name" value="Sirohaem_synthase_N"/>
</dbReference>
<sequence>MLDVRGRLAVVIGGGAVAERKVGTLLAYGARVRLISPEITQRLMQYAQDGLIEVHQRAYRPGDLDEAFLVFAATNQSEVNRQVYHEAVQRGQLVNVVDRPEWSLFHVPSTLRRGRLQISISTAGASPAMARRIRKQLEKQFDDWYAGYLDWLAELRGELQWLIPDSGKRRMAYQMFAEEEAWLEKYRREGHERTLQEARQWIGEWLRGNHLG</sequence>
<dbReference type="UniPathway" id="UPA00262">
    <property type="reaction ID" value="UER00222"/>
</dbReference>
<dbReference type="NCBIfam" id="TIGR01470">
    <property type="entry name" value="cysG_Nterm"/>
    <property type="match status" value="1"/>
</dbReference>
<dbReference type="GO" id="GO:0043115">
    <property type="term" value="F:precorrin-2 dehydrogenase activity"/>
    <property type="evidence" value="ECO:0007669"/>
    <property type="project" value="UniProtKB-EC"/>
</dbReference>
<evidence type="ECO:0000256" key="6">
    <source>
        <dbReference type="ARBA" id="ARBA00047561"/>
    </source>
</evidence>
<evidence type="ECO:0000256" key="5">
    <source>
        <dbReference type="ARBA" id="ARBA00023244"/>
    </source>
</evidence>
<comment type="caution">
    <text evidence="8">The sequence shown here is derived from an EMBL/GenBank/DDBJ whole genome shotgun (WGS) entry which is preliminary data.</text>
</comment>
<dbReference type="Gene3D" id="3.40.50.720">
    <property type="entry name" value="NAD(P)-binding Rossmann-like Domain"/>
    <property type="match status" value="1"/>
</dbReference>
<dbReference type="Proteomes" id="UP000196475">
    <property type="component" value="Unassembled WGS sequence"/>
</dbReference>
<evidence type="ECO:0000256" key="1">
    <source>
        <dbReference type="ARBA" id="ARBA00005010"/>
    </source>
</evidence>
<dbReference type="InterPro" id="IPR028161">
    <property type="entry name" value="Met8-like"/>
</dbReference>
<evidence type="ECO:0000313" key="9">
    <source>
        <dbReference type="Proteomes" id="UP000196475"/>
    </source>
</evidence>
<dbReference type="GO" id="GO:0019354">
    <property type="term" value="P:siroheme biosynthetic process"/>
    <property type="evidence" value="ECO:0007669"/>
    <property type="project" value="UniProtKB-UniPathway"/>
</dbReference>
<keyword evidence="3" id="KW-0560">Oxidoreductase</keyword>
<comment type="catalytic activity">
    <reaction evidence="6">
        <text>precorrin-2 + NAD(+) = sirohydrochlorin + NADH + 2 H(+)</text>
        <dbReference type="Rhea" id="RHEA:15613"/>
        <dbReference type="ChEBI" id="CHEBI:15378"/>
        <dbReference type="ChEBI" id="CHEBI:57540"/>
        <dbReference type="ChEBI" id="CHEBI:57945"/>
        <dbReference type="ChEBI" id="CHEBI:58351"/>
        <dbReference type="ChEBI" id="CHEBI:58827"/>
        <dbReference type="EC" id="1.3.1.76"/>
    </reaction>
</comment>
<name>A0A1Y3PN32_9BACI</name>
<protein>
    <recommendedName>
        <fullName evidence="2">precorrin-2 dehydrogenase</fullName>
        <ecNumber evidence="2">1.3.1.76</ecNumber>
    </recommendedName>
</protein>
<accession>A0A1Y3PN32</accession>
<dbReference type="AlphaFoldDB" id="A0A1Y3PN32"/>
<comment type="pathway">
    <text evidence="1">Porphyrin-containing compound metabolism; siroheme biosynthesis; sirohydrochlorin from precorrin-2: step 1/1.</text>
</comment>
<dbReference type="EMBL" id="LZRT01000098">
    <property type="protein sequence ID" value="OUM85709.1"/>
    <property type="molecule type" value="Genomic_DNA"/>
</dbReference>